<protein>
    <submittedName>
        <fullName evidence="5">Unannotated protein</fullName>
    </submittedName>
</protein>
<keyword evidence="3" id="KW-0804">Transcription</keyword>
<dbReference type="PRINTS" id="PR00455">
    <property type="entry name" value="HTHTETR"/>
</dbReference>
<evidence type="ECO:0000256" key="3">
    <source>
        <dbReference type="ARBA" id="ARBA00023163"/>
    </source>
</evidence>
<evidence type="ECO:0000313" key="5">
    <source>
        <dbReference type="EMBL" id="CAB4929669.1"/>
    </source>
</evidence>
<keyword evidence="2" id="KW-0238">DNA-binding</keyword>
<evidence type="ECO:0000259" key="4">
    <source>
        <dbReference type="PROSITE" id="PS50977"/>
    </source>
</evidence>
<dbReference type="PANTHER" id="PTHR30055">
    <property type="entry name" value="HTH-TYPE TRANSCRIPTIONAL REGULATOR RUTR"/>
    <property type="match status" value="1"/>
</dbReference>
<accession>A0A6J7IFE2</accession>
<dbReference type="PROSITE" id="PS50977">
    <property type="entry name" value="HTH_TETR_2"/>
    <property type="match status" value="1"/>
</dbReference>
<gene>
    <name evidence="5" type="ORF">UFOPK3772_00172</name>
</gene>
<keyword evidence="1" id="KW-0805">Transcription regulation</keyword>
<dbReference type="Gene3D" id="1.10.357.10">
    <property type="entry name" value="Tetracycline Repressor, domain 2"/>
    <property type="match status" value="1"/>
</dbReference>
<reference evidence="5" key="1">
    <citation type="submission" date="2020-05" db="EMBL/GenBank/DDBJ databases">
        <authorList>
            <person name="Chiriac C."/>
            <person name="Salcher M."/>
            <person name="Ghai R."/>
            <person name="Kavagutti S V."/>
        </authorList>
    </citation>
    <scope>NUCLEOTIDE SEQUENCE</scope>
</reference>
<sequence length="199" mass="21913">MPSPRSARPANRPSRRHEILTAAIDLLAVQPPDQIAVSDIAAQAGMTPAAFYYHFASKDEILDEIIADFADEWSRLVGGLLPDLTHPDDLIDFIDDILSWIDDRERVAIVYFVTSIGATSTGEALRKKTRDDLSKRAAKSFMVMNPAKDRIDSAVAGLGLITLLEVISRARLELDPSYRTLGPMRFRASAAALAEHLVK</sequence>
<feature type="domain" description="HTH tetR-type" evidence="4">
    <location>
        <begin position="13"/>
        <end position="73"/>
    </location>
</feature>
<evidence type="ECO:0000256" key="1">
    <source>
        <dbReference type="ARBA" id="ARBA00023015"/>
    </source>
</evidence>
<dbReference type="SUPFAM" id="SSF46689">
    <property type="entry name" value="Homeodomain-like"/>
    <property type="match status" value="1"/>
</dbReference>
<dbReference type="Pfam" id="PF00440">
    <property type="entry name" value="TetR_N"/>
    <property type="match status" value="1"/>
</dbReference>
<organism evidence="5">
    <name type="scientific">freshwater metagenome</name>
    <dbReference type="NCBI Taxonomy" id="449393"/>
    <lineage>
        <taxon>unclassified sequences</taxon>
        <taxon>metagenomes</taxon>
        <taxon>ecological metagenomes</taxon>
    </lineage>
</organism>
<name>A0A6J7IFE2_9ZZZZ</name>
<dbReference type="GO" id="GO:0003700">
    <property type="term" value="F:DNA-binding transcription factor activity"/>
    <property type="evidence" value="ECO:0007669"/>
    <property type="project" value="TreeGrafter"/>
</dbReference>
<dbReference type="GO" id="GO:0000976">
    <property type="term" value="F:transcription cis-regulatory region binding"/>
    <property type="evidence" value="ECO:0007669"/>
    <property type="project" value="TreeGrafter"/>
</dbReference>
<dbReference type="PANTHER" id="PTHR30055:SF234">
    <property type="entry name" value="HTH-TYPE TRANSCRIPTIONAL REGULATOR BETI"/>
    <property type="match status" value="1"/>
</dbReference>
<dbReference type="InterPro" id="IPR050109">
    <property type="entry name" value="HTH-type_TetR-like_transc_reg"/>
</dbReference>
<dbReference type="InterPro" id="IPR009057">
    <property type="entry name" value="Homeodomain-like_sf"/>
</dbReference>
<dbReference type="InterPro" id="IPR001647">
    <property type="entry name" value="HTH_TetR"/>
</dbReference>
<dbReference type="EMBL" id="CAFBNE010000003">
    <property type="protein sequence ID" value="CAB4929669.1"/>
    <property type="molecule type" value="Genomic_DNA"/>
</dbReference>
<proteinExistence type="predicted"/>
<dbReference type="AlphaFoldDB" id="A0A6J7IFE2"/>
<evidence type="ECO:0000256" key="2">
    <source>
        <dbReference type="ARBA" id="ARBA00023125"/>
    </source>
</evidence>